<evidence type="ECO:0000256" key="1">
    <source>
        <dbReference type="SAM" id="Phobius"/>
    </source>
</evidence>
<reference evidence="3 4" key="1">
    <citation type="submission" date="2015-06" db="EMBL/GenBank/DDBJ databases">
        <title>Genome sequence of Mycobacterium kumamotonense strain Roo.</title>
        <authorList>
            <person name="Greninger A.L."/>
            <person name="Cunningham G."/>
            <person name="Miller S."/>
        </authorList>
    </citation>
    <scope>NUCLEOTIDE SEQUENCE [LARGE SCALE GENOMIC DNA]</scope>
    <source>
        <strain evidence="3 4">Roo</strain>
    </source>
</reference>
<organism evidence="3 4">
    <name type="scientific">Mycolicibacter kumamotonensis</name>
    <dbReference type="NCBI Taxonomy" id="354243"/>
    <lineage>
        <taxon>Bacteria</taxon>
        <taxon>Bacillati</taxon>
        <taxon>Actinomycetota</taxon>
        <taxon>Actinomycetes</taxon>
        <taxon>Mycobacteriales</taxon>
        <taxon>Mycobacteriaceae</taxon>
        <taxon>Mycolicibacter</taxon>
    </lineage>
</organism>
<feature type="transmembrane region" description="Helical" evidence="1">
    <location>
        <begin position="14"/>
        <end position="34"/>
    </location>
</feature>
<dbReference type="STRING" id="354243.BST28_18360"/>
<dbReference type="PANTHER" id="PTHR24094">
    <property type="entry name" value="SECRETED PROTEIN"/>
    <property type="match status" value="1"/>
</dbReference>
<comment type="caution">
    <text evidence="3">The sequence shown here is derived from an EMBL/GenBank/DDBJ whole genome shotgun (WGS) entry which is preliminary data.</text>
</comment>
<dbReference type="InterPro" id="IPR011089">
    <property type="entry name" value="GmrSD_C"/>
</dbReference>
<sequence length="249" mass="28105">MGRSARTRGFQRRALRGAGVVLLIVAAAVGWAWWHNGFPRSSGPSPTWAPPPTPSTVPLNPGYDAARRMLDVLPVKGWDRVQDFKRYRFGERWSDDVDVEFGHNGCNTRDDILRRDLTRIELRRGTCLVQRGILHDPYSGHTIEFVRGPATSESVQIDHLVSLADAWYKGARAWDDARRRDFANDPRNLLAVSAQANFDKAFRDAAGWLPANAAFECEFVARQVTVKTEYGLWVSANEKNAMHRVLSRC</sequence>
<dbReference type="Proteomes" id="UP000092668">
    <property type="component" value="Unassembled WGS sequence"/>
</dbReference>
<feature type="domain" description="GmrSD restriction endonucleases C-terminal" evidence="2">
    <location>
        <begin position="108"/>
        <end position="244"/>
    </location>
</feature>
<dbReference type="AlphaFoldDB" id="A0A1B8S9W8"/>
<dbReference type="EMBL" id="LFOE01000067">
    <property type="protein sequence ID" value="OBY29548.1"/>
    <property type="molecule type" value="Genomic_DNA"/>
</dbReference>
<dbReference type="Pfam" id="PF07510">
    <property type="entry name" value="GmrSD_C"/>
    <property type="match status" value="1"/>
</dbReference>
<evidence type="ECO:0000313" key="4">
    <source>
        <dbReference type="Proteomes" id="UP000092668"/>
    </source>
</evidence>
<evidence type="ECO:0000313" key="3">
    <source>
        <dbReference type="EMBL" id="OBY29548.1"/>
    </source>
</evidence>
<keyword evidence="1" id="KW-0472">Membrane</keyword>
<dbReference type="PANTHER" id="PTHR24094:SF15">
    <property type="entry name" value="AMP-DEPENDENT SYNTHETASE_LIGASE DOMAIN-CONTAINING PROTEIN-RELATED"/>
    <property type="match status" value="1"/>
</dbReference>
<evidence type="ECO:0000259" key="2">
    <source>
        <dbReference type="Pfam" id="PF07510"/>
    </source>
</evidence>
<dbReference type="PATRIC" id="fig|354243.3.peg.4651"/>
<keyword evidence="1" id="KW-1133">Transmembrane helix</keyword>
<accession>A0A1B8S9W8</accession>
<keyword evidence="1" id="KW-0812">Transmembrane</keyword>
<dbReference type="OrthoDB" id="5196645at2"/>
<name>A0A1B8S9W8_9MYCO</name>
<protein>
    <submittedName>
        <fullName evidence="3">Membrane protein</fullName>
    </submittedName>
</protein>
<proteinExistence type="predicted"/>
<keyword evidence="4" id="KW-1185">Reference proteome</keyword>
<gene>
    <name evidence="3" type="ORF">ACT18_22480</name>
</gene>